<accession>A0AAQ4DJQ3</accession>
<dbReference type="InterPro" id="IPR029063">
    <property type="entry name" value="SAM-dependent_MTases_sf"/>
</dbReference>
<dbReference type="EMBL" id="JARKHS020029868">
    <property type="protein sequence ID" value="KAK8762693.1"/>
    <property type="molecule type" value="Genomic_DNA"/>
</dbReference>
<evidence type="ECO:0000313" key="1">
    <source>
        <dbReference type="EMBL" id="KAK8762693.1"/>
    </source>
</evidence>
<keyword evidence="2" id="KW-1185">Reference proteome</keyword>
<protein>
    <recommendedName>
        <fullName evidence="3">Juvenile hormone acid methyltransferase</fullName>
    </recommendedName>
</protein>
<evidence type="ECO:0008006" key="3">
    <source>
        <dbReference type="Google" id="ProtNLM"/>
    </source>
</evidence>
<evidence type="ECO:0000313" key="2">
    <source>
        <dbReference type="Proteomes" id="UP001321473"/>
    </source>
</evidence>
<dbReference type="SUPFAM" id="SSF53335">
    <property type="entry name" value="S-adenosyl-L-methionine-dependent methyltransferases"/>
    <property type="match status" value="1"/>
</dbReference>
<dbReference type="Proteomes" id="UP001321473">
    <property type="component" value="Unassembled WGS sequence"/>
</dbReference>
<dbReference type="AlphaFoldDB" id="A0AAQ4DJQ3"/>
<proteinExistence type="predicted"/>
<reference evidence="1 2" key="1">
    <citation type="journal article" date="2023" name="Arcadia Sci">
        <title>De novo assembly of a long-read Amblyomma americanum tick genome.</title>
        <authorList>
            <person name="Chou S."/>
            <person name="Poskanzer K.E."/>
            <person name="Rollins M."/>
            <person name="Thuy-Boun P.S."/>
        </authorList>
    </citation>
    <scope>NUCLEOTIDE SEQUENCE [LARGE SCALE GENOMIC DNA]</scope>
    <source>
        <strain evidence="1">F_SG_1</strain>
        <tissue evidence="1">Salivary glands</tissue>
    </source>
</reference>
<comment type="caution">
    <text evidence="1">The sequence shown here is derived from an EMBL/GenBank/DDBJ whole genome shotgun (WGS) entry which is preliminary data.</text>
</comment>
<organism evidence="1 2">
    <name type="scientific">Amblyomma americanum</name>
    <name type="common">Lone star tick</name>
    <dbReference type="NCBI Taxonomy" id="6943"/>
    <lineage>
        <taxon>Eukaryota</taxon>
        <taxon>Metazoa</taxon>
        <taxon>Ecdysozoa</taxon>
        <taxon>Arthropoda</taxon>
        <taxon>Chelicerata</taxon>
        <taxon>Arachnida</taxon>
        <taxon>Acari</taxon>
        <taxon>Parasitiformes</taxon>
        <taxon>Ixodida</taxon>
        <taxon>Ixodoidea</taxon>
        <taxon>Ixodidae</taxon>
        <taxon>Amblyomminae</taxon>
        <taxon>Amblyomma</taxon>
    </lineage>
</organism>
<gene>
    <name evidence="1" type="ORF">V5799_026043</name>
</gene>
<dbReference type="Gene3D" id="3.40.50.150">
    <property type="entry name" value="Vaccinia Virus protein VP39"/>
    <property type="match status" value="1"/>
</dbReference>
<name>A0AAQ4DJQ3_AMBAM</name>
<sequence length="207" mass="23703">MIEYARQNSDHENITFEVFDFGGQDIEDMIANYGTFDRVYSFLNFQGVKDGRKAYVDLSRLLTPGSGECLIFSGVSNSFTDAWMQMHLMDRWRQVIPDPMSCLSDYHKFMLDNNFGKIESEIRGLVTDAEMETIACHVFESEWPFPNVKTFLESSFNVIPFVQSIPECDIEDAKTDWARLMQASAAQQRSGFTAKMVFYCLHAKSAS</sequence>